<dbReference type="Proteomes" id="UP001472677">
    <property type="component" value="Unassembled WGS sequence"/>
</dbReference>
<gene>
    <name evidence="1" type="ORF">V6N12_069305</name>
</gene>
<comment type="caution">
    <text evidence="1">The sequence shown here is derived from an EMBL/GenBank/DDBJ whole genome shotgun (WGS) entry which is preliminary data.</text>
</comment>
<name>A0ABR2FDF7_9ROSI</name>
<proteinExistence type="predicted"/>
<dbReference type="SUPFAM" id="SSF55008">
    <property type="entry name" value="HMA, heavy metal-associated domain"/>
    <property type="match status" value="1"/>
</dbReference>
<protein>
    <recommendedName>
        <fullName evidence="3">HMA domain-containing protein</fullName>
    </recommendedName>
</protein>
<sequence>MEVFDKIVVRKIEVQDVDVKDGEAIILESSSVRWLGLLLQVQMTKLRFTVGGMTCVACIGSVEGIWRNLLGASSTIEHADFGASLVQKFLKNLKRSFPKLSIQGLCLIGVKE</sequence>
<evidence type="ECO:0000313" key="1">
    <source>
        <dbReference type="EMBL" id="KAK8578967.1"/>
    </source>
</evidence>
<keyword evidence="2" id="KW-1185">Reference proteome</keyword>
<evidence type="ECO:0008006" key="3">
    <source>
        <dbReference type="Google" id="ProtNLM"/>
    </source>
</evidence>
<accession>A0ABR2FDF7</accession>
<organism evidence="1 2">
    <name type="scientific">Hibiscus sabdariffa</name>
    <name type="common">roselle</name>
    <dbReference type="NCBI Taxonomy" id="183260"/>
    <lineage>
        <taxon>Eukaryota</taxon>
        <taxon>Viridiplantae</taxon>
        <taxon>Streptophyta</taxon>
        <taxon>Embryophyta</taxon>
        <taxon>Tracheophyta</taxon>
        <taxon>Spermatophyta</taxon>
        <taxon>Magnoliopsida</taxon>
        <taxon>eudicotyledons</taxon>
        <taxon>Gunneridae</taxon>
        <taxon>Pentapetalae</taxon>
        <taxon>rosids</taxon>
        <taxon>malvids</taxon>
        <taxon>Malvales</taxon>
        <taxon>Malvaceae</taxon>
        <taxon>Malvoideae</taxon>
        <taxon>Hibiscus</taxon>
    </lineage>
</organism>
<reference evidence="1 2" key="1">
    <citation type="journal article" date="2024" name="G3 (Bethesda)">
        <title>Genome assembly of Hibiscus sabdariffa L. provides insights into metabolisms of medicinal natural products.</title>
        <authorList>
            <person name="Kim T."/>
        </authorList>
    </citation>
    <scope>NUCLEOTIDE SEQUENCE [LARGE SCALE GENOMIC DNA]</scope>
    <source>
        <strain evidence="1">TK-2024</strain>
        <tissue evidence="1">Old leaves</tissue>
    </source>
</reference>
<dbReference type="EMBL" id="JBBPBM010000006">
    <property type="protein sequence ID" value="KAK8578967.1"/>
    <property type="molecule type" value="Genomic_DNA"/>
</dbReference>
<dbReference type="InterPro" id="IPR036163">
    <property type="entry name" value="HMA_dom_sf"/>
</dbReference>
<evidence type="ECO:0000313" key="2">
    <source>
        <dbReference type="Proteomes" id="UP001472677"/>
    </source>
</evidence>